<name>A0A238JNI8_9RHOB</name>
<keyword evidence="4" id="KW-1185">Reference proteome</keyword>
<evidence type="ECO:0000313" key="4">
    <source>
        <dbReference type="Proteomes" id="UP000207598"/>
    </source>
</evidence>
<dbReference type="OrthoDB" id="6305173at2"/>
<evidence type="ECO:0000313" key="3">
    <source>
        <dbReference type="EMBL" id="SMX32055.1"/>
    </source>
</evidence>
<dbReference type="SUPFAM" id="SSF51294">
    <property type="entry name" value="Hedgehog/intein (Hint) domain"/>
    <property type="match status" value="1"/>
</dbReference>
<evidence type="ECO:0000256" key="1">
    <source>
        <dbReference type="SAM" id="MobiDB-lite"/>
    </source>
</evidence>
<accession>A0A238JNI8</accession>
<proteinExistence type="predicted"/>
<dbReference type="EMBL" id="FXYF01000001">
    <property type="protein sequence ID" value="SMX32055.1"/>
    <property type="molecule type" value="Genomic_DNA"/>
</dbReference>
<feature type="domain" description="Hedgehog/Intein (Hint)" evidence="2">
    <location>
        <begin position="148"/>
        <end position="292"/>
    </location>
</feature>
<feature type="region of interest" description="Disordered" evidence="1">
    <location>
        <begin position="348"/>
        <end position="377"/>
    </location>
</feature>
<sequence length="377" mass="40267">MAFAVLTTNTTLSATMEDLWSDPPGTHSFTFSPGAEETFRVIDDDAVFDDYNPDDTNQVVAPQSTIFTDNAVVASRHKFDVTPDNGDPPFTVYVVFEKTTPNDDFSPMNTLNYALVSDTPMIPGVNYAISNQSGDGTVNYSEFSDLAVCYAPGTLIATPLGPRPVETLHPGDPVMNLDHGPQAIRWIHSADHPLDDAAADARPVLIAAGALGDGVPAQDLVVSPQHRILVGGHSQLPGLARTESFAPAKSLTRLPGIRHMMGKTAITWIHFACDRHEVVFANSCLSESLLLGPMVVKGMAAPQRRAVTALFGAAPAPDAALNGPPARECLAVGAVRWRVEKALRDRGSPLFGTRDANTAPRLPGRSLHRPGARHLTG</sequence>
<feature type="compositionally biased region" description="Basic residues" evidence="1">
    <location>
        <begin position="366"/>
        <end position="377"/>
    </location>
</feature>
<reference evidence="3 4" key="1">
    <citation type="submission" date="2017-05" db="EMBL/GenBank/DDBJ databases">
        <authorList>
            <person name="Song R."/>
            <person name="Chenine A.L."/>
            <person name="Ruprecht R.M."/>
        </authorList>
    </citation>
    <scope>NUCLEOTIDE SEQUENCE [LARGE SCALE GENOMIC DNA]</scope>
    <source>
        <strain evidence="3 4">CECT 8898</strain>
    </source>
</reference>
<dbReference type="AlphaFoldDB" id="A0A238JNI8"/>
<evidence type="ECO:0000259" key="2">
    <source>
        <dbReference type="Pfam" id="PF13403"/>
    </source>
</evidence>
<dbReference type="Proteomes" id="UP000207598">
    <property type="component" value="Unassembled WGS sequence"/>
</dbReference>
<dbReference type="InterPro" id="IPR028992">
    <property type="entry name" value="Hedgehog/Intein_dom"/>
</dbReference>
<protein>
    <recommendedName>
        <fullName evidence="2">Hedgehog/Intein (Hint) domain-containing protein</fullName>
    </recommendedName>
</protein>
<dbReference type="RefSeq" id="WP_094019031.1">
    <property type="nucleotide sequence ID" value="NZ_FXYF01000001.1"/>
</dbReference>
<dbReference type="Pfam" id="PF13403">
    <property type="entry name" value="Hint_2"/>
    <property type="match status" value="1"/>
</dbReference>
<dbReference type="InterPro" id="IPR036844">
    <property type="entry name" value="Hint_dom_sf"/>
</dbReference>
<gene>
    <name evidence="3" type="ORF">MAA8898_00128</name>
</gene>
<organism evidence="3 4">
    <name type="scientific">Maliponia aquimaris</name>
    <dbReference type="NCBI Taxonomy" id="1673631"/>
    <lineage>
        <taxon>Bacteria</taxon>
        <taxon>Pseudomonadati</taxon>
        <taxon>Pseudomonadota</taxon>
        <taxon>Alphaproteobacteria</taxon>
        <taxon>Rhodobacterales</taxon>
        <taxon>Paracoccaceae</taxon>
        <taxon>Maliponia</taxon>
    </lineage>
</organism>